<dbReference type="AlphaFoldDB" id="A7VU66"/>
<dbReference type="Proteomes" id="UP000003490">
    <property type="component" value="Unassembled WGS sequence"/>
</dbReference>
<organism evidence="2 3">
    <name type="scientific">[Clostridium] leptum DSM 753</name>
    <dbReference type="NCBI Taxonomy" id="428125"/>
    <lineage>
        <taxon>Bacteria</taxon>
        <taxon>Bacillati</taxon>
        <taxon>Bacillota</taxon>
        <taxon>Clostridia</taxon>
        <taxon>Eubacteriales</taxon>
        <taxon>Oscillospiraceae</taxon>
        <taxon>Oscillospiraceae incertae sedis</taxon>
    </lineage>
</organism>
<dbReference type="EMBL" id="ABCB02000019">
    <property type="protein sequence ID" value="EDO60516.1"/>
    <property type="molecule type" value="Genomic_DNA"/>
</dbReference>
<accession>A7VU66</accession>
<protein>
    <submittedName>
        <fullName evidence="2">Uncharacterized protein</fullName>
    </submittedName>
</protein>
<reference evidence="2 3" key="2">
    <citation type="submission" date="2007-08" db="EMBL/GenBank/DDBJ databases">
        <authorList>
            <person name="Fulton L."/>
            <person name="Clifton S."/>
            <person name="Fulton B."/>
            <person name="Xu J."/>
            <person name="Minx P."/>
            <person name="Pepin K.H."/>
            <person name="Johnson M."/>
            <person name="Thiruvilangam P."/>
            <person name="Bhonagiri V."/>
            <person name="Nash W.E."/>
            <person name="Wang C."/>
            <person name="Mardis E.R."/>
            <person name="Wilson R.K."/>
        </authorList>
    </citation>
    <scope>NUCLEOTIDE SEQUENCE [LARGE SCALE GENOMIC DNA]</scope>
    <source>
        <strain evidence="2 3">DSM 753</strain>
    </source>
</reference>
<evidence type="ECO:0000313" key="2">
    <source>
        <dbReference type="EMBL" id="EDO60516.1"/>
    </source>
</evidence>
<keyword evidence="1" id="KW-1133">Transmembrane helix</keyword>
<evidence type="ECO:0000256" key="1">
    <source>
        <dbReference type="SAM" id="Phobius"/>
    </source>
</evidence>
<keyword evidence="1" id="KW-0472">Membrane</keyword>
<name>A7VU66_9FIRM</name>
<keyword evidence="1" id="KW-0812">Transmembrane</keyword>
<feature type="transmembrane region" description="Helical" evidence="1">
    <location>
        <begin position="12"/>
        <end position="31"/>
    </location>
</feature>
<dbReference type="HOGENOM" id="CLU_3214470_0_0_9"/>
<reference evidence="2 3" key="1">
    <citation type="submission" date="2007-08" db="EMBL/GenBank/DDBJ databases">
        <title>Draft genome sequence of Clostridium leptum (DSM 753).</title>
        <authorList>
            <person name="Sudarsanam P."/>
            <person name="Ley R."/>
            <person name="Guruge J."/>
            <person name="Turnbaugh P.J."/>
            <person name="Mahowald M."/>
            <person name="Liep D."/>
            <person name="Gordon J."/>
        </authorList>
    </citation>
    <scope>NUCLEOTIDE SEQUENCE [LARGE SCALE GENOMIC DNA]</scope>
    <source>
        <strain evidence="2 3">DSM 753</strain>
    </source>
</reference>
<comment type="caution">
    <text evidence="2">The sequence shown here is derived from an EMBL/GenBank/DDBJ whole genome shotgun (WGS) entry which is preliminary data.</text>
</comment>
<proteinExistence type="predicted"/>
<sequence>MLKHLIISINPDYFLFILIIMPFIIFVERSYGKGAVTDLLHGER</sequence>
<gene>
    <name evidence="2" type="ORF">CLOLEP_02112</name>
</gene>
<evidence type="ECO:0000313" key="3">
    <source>
        <dbReference type="Proteomes" id="UP000003490"/>
    </source>
</evidence>